<organism evidence="2 3">
    <name type="scientific">Wandonia haliotis</name>
    <dbReference type="NCBI Taxonomy" id="574963"/>
    <lineage>
        <taxon>Bacteria</taxon>
        <taxon>Pseudomonadati</taxon>
        <taxon>Bacteroidota</taxon>
        <taxon>Flavobacteriia</taxon>
        <taxon>Flavobacteriales</taxon>
        <taxon>Crocinitomicaceae</taxon>
        <taxon>Wandonia</taxon>
    </lineage>
</organism>
<keyword evidence="3" id="KW-1185">Reference proteome</keyword>
<proteinExistence type="predicted"/>
<name>A0ABN1MQD6_9FLAO</name>
<dbReference type="Proteomes" id="UP001501126">
    <property type="component" value="Unassembled WGS sequence"/>
</dbReference>
<sequence length="127" mass="14984">MKKIVRIDYCMQILIIVTALIFLVIDGYQYVSFLIFYFGLGGWQLLSFFVHLKRRIKNQRLIRLYAKSILWTLIIGVMCVSVLFVHEAGYIFLIMYLYFMLIVGIVLAFVYLNLTRKDISLLKLESL</sequence>
<evidence type="ECO:0000313" key="2">
    <source>
        <dbReference type="EMBL" id="GAA0875072.1"/>
    </source>
</evidence>
<evidence type="ECO:0000256" key="1">
    <source>
        <dbReference type="SAM" id="Phobius"/>
    </source>
</evidence>
<feature type="transmembrane region" description="Helical" evidence="1">
    <location>
        <begin position="7"/>
        <end position="25"/>
    </location>
</feature>
<gene>
    <name evidence="2" type="ORF">GCM10009118_14800</name>
</gene>
<dbReference type="RefSeq" id="WP_343786142.1">
    <property type="nucleotide sequence ID" value="NZ_BAAAFH010000007.1"/>
</dbReference>
<reference evidence="2 3" key="1">
    <citation type="journal article" date="2019" name="Int. J. Syst. Evol. Microbiol.">
        <title>The Global Catalogue of Microorganisms (GCM) 10K type strain sequencing project: providing services to taxonomists for standard genome sequencing and annotation.</title>
        <authorList>
            <consortium name="The Broad Institute Genomics Platform"/>
            <consortium name="The Broad Institute Genome Sequencing Center for Infectious Disease"/>
            <person name="Wu L."/>
            <person name="Ma J."/>
        </authorList>
    </citation>
    <scope>NUCLEOTIDE SEQUENCE [LARGE SCALE GENOMIC DNA]</scope>
    <source>
        <strain evidence="2 3">JCM 16083</strain>
    </source>
</reference>
<keyword evidence="1" id="KW-0472">Membrane</keyword>
<accession>A0ABN1MQD6</accession>
<keyword evidence="1" id="KW-1133">Transmembrane helix</keyword>
<feature type="transmembrane region" description="Helical" evidence="1">
    <location>
        <begin position="64"/>
        <end position="84"/>
    </location>
</feature>
<comment type="caution">
    <text evidence="2">The sequence shown here is derived from an EMBL/GenBank/DDBJ whole genome shotgun (WGS) entry which is preliminary data.</text>
</comment>
<feature type="transmembrane region" description="Helical" evidence="1">
    <location>
        <begin position="31"/>
        <end position="52"/>
    </location>
</feature>
<protein>
    <submittedName>
        <fullName evidence="2">Uncharacterized protein</fullName>
    </submittedName>
</protein>
<dbReference type="EMBL" id="BAAAFH010000007">
    <property type="protein sequence ID" value="GAA0875072.1"/>
    <property type="molecule type" value="Genomic_DNA"/>
</dbReference>
<evidence type="ECO:0000313" key="3">
    <source>
        <dbReference type="Proteomes" id="UP001501126"/>
    </source>
</evidence>
<keyword evidence="1" id="KW-0812">Transmembrane</keyword>
<feature type="transmembrane region" description="Helical" evidence="1">
    <location>
        <begin position="90"/>
        <end position="114"/>
    </location>
</feature>